<evidence type="ECO:0000256" key="3">
    <source>
        <dbReference type="ARBA" id="ARBA00023004"/>
    </source>
</evidence>
<keyword evidence="7" id="KW-1185">Reference proteome</keyword>
<evidence type="ECO:0000256" key="4">
    <source>
        <dbReference type="PROSITE-ProRule" id="PRU00433"/>
    </source>
</evidence>
<dbReference type="SUPFAM" id="SSF46626">
    <property type="entry name" value="Cytochrome c"/>
    <property type="match status" value="1"/>
</dbReference>
<proteinExistence type="predicted"/>
<dbReference type="GO" id="GO:0020037">
    <property type="term" value="F:heme binding"/>
    <property type="evidence" value="ECO:0007669"/>
    <property type="project" value="InterPro"/>
</dbReference>
<dbReference type="Pfam" id="PF13442">
    <property type="entry name" value="Cytochrome_CBB3"/>
    <property type="match status" value="1"/>
</dbReference>
<sequence length="209" mass="23694">MRRFFWLVFAGTLLAVSLLGWRGLKSRKPPVELFPRSIFPGMETQRKVKEQKPSAFFSDGRAARPPVAGTVPVEEPVKEEYFSTGVIGDRWGDGIPVPVDRKLLERGRERYTIYCQVCHGAAGYGDGIATQYGLVGPANYHVDRLRQMPDGEIFHTITKGRGLMLGYGANLPIEDRWAIVAYLRVLQKSQFTRWDELSPEEQKLLKEKP</sequence>
<keyword evidence="1 4" id="KW-0349">Heme</keyword>
<keyword evidence="3 4" id="KW-0408">Iron</keyword>
<dbReference type="EMBL" id="CAJNOB010000001">
    <property type="protein sequence ID" value="CAF0689619.1"/>
    <property type="molecule type" value="Genomic_DNA"/>
</dbReference>
<reference evidence="6" key="1">
    <citation type="submission" date="2021-02" db="EMBL/GenBank/DDBJ databases">
        <authorList>
            <person name="Cremers G."/>
            <person name="Picone N."/>
        </authorList>
    </citation>
    <scope>NUCLEOTIDE SEQUENCE</scope>
    <source>
        <strain evidence="6">PQ17</strain>
    </source>
</reference>
<feature type="domain" description="Cytochrome c" evidence="5">
    <location>
        <begin position="102"/>
        <end position="187"/>
    </location>
</feature>
<accession>A0A8J2BJI9</accession>
<dbReference type="RefSeq" id="WP_214096181.1">
    <property type="nucleotide sequence ID" value="NZ_CAJNOB010000001.1"/>
</dbReference>
<dbReference type="PANTHER" id="PTHR40394:SF2">
    <property type="entry name" value="QUINOL:CYTOCHROME C OXIDOREDUCTASE MEMBRANE PROTEIN"/>
    <property type="match status" value="1"/>
</dbReference>
<evidence type="ECO:0000313" key="7">
    <source>
        <dbReference type="Proteomes" id="UP000663859"/>
    </source>
</evidence>
<dbReference type="InterPro" id="IPR009056">
    <property type="entry name" value="Cyt_c-like_dom"/>
</dbReference>
<protein>
    <submittedName>
        <fullName evidence="6">Cytochrome c family protein</fullName>
    </submittedName>
</protein>
<dbReference type="GO" id="GO:0009055">
    <property type="term" value="F:electron transfer activity"/>
    <property type="evidence" value="ECO:0007669"/>
    <property type="project" value="InterPro"/>
</dbReference>
<evidence type="ECO:0000256" key="2">
    <source>
        <dbReference type="ARBA" id="ARBA00022723"/>
    </source>
</evidence>
<dbReference type="InterPro" id="IPR036909">
    <property type="entry name" value="Cyt_c-like_dom_sf"/>
</dbReference>
<evidence type="ECO:0000259" key="5">
    <source>
        <dbReference type="PROSITE" id="PS51007"/>
    </source>
</evidence>
<keyword evidence="2 4" id="KW-0479">Metal-binding</keyword>
<evidence type="ECO:0000256" key="1">
    <source>
        <dbReference type="ARBA" id="ARBA00022617"/>
    </source>
</evidence>
<dbReference type="AlphaFoldDB" id="A0A8J2BJI9"/>
<dbReference type="PROSITE" id="PS51007">
    <property type="entry name" value="CYTC"/>
    <property type="match status" value="1"/>
</dbReference>
<dbReference type="Proteomes" id="UP000663859">
    <property type="component" value="Unassembled WGS sequence"/>
</dbReference>
<gene>
    <name evidence="6" type="primary">cccA</name>
    <name evidence="6" type="ORF">MPNT_10283</name>
</gene>
<dbReference type="PANTHER" id="PTHR40394">
    <property type="entry name" value="LIPOPROTEIN-RELATED"/>
    <property type="match status" value="1"/>
</dbReference>
<name>A0A8J2BJI9_9BACT</name>
<comment type="caution">
    <text evidence="6">The sequence shown here is derived from an EMBL/GenBank/DDBJ whole genome shotgun (WGS) entry which is preliminary data.</text>
</comment>
<dbReference type="GO" id="GO:0046872">
    <property type="term" value="F:metal ion binding"/>
    <property type="evidence" value="ECO:0007669"/>
    <property type="project" value="UniProtKB-KW"/>
</dbReference>
<evidence type="ECO:0000313" key="6">
    <source>
        <dbReference type="EMBL" id="CAF0689619.1"/>
    </source>
</evidence>
<organism evidence="6 7">
    <name type="scientific">Candidatus Methylacidithermus pantelleriae</name>
    <dbReference type="NCBI Taxonomy" id="2744239"/>
    <lineage>
        <taxon>Bacteria</taxon>
        <taxon>Pseudomonadati</taxon>
        <taxon>Verrucomicrobiota</taxon>
        <taxon>Methylacidiphilae</taxon>
        <taxon>Methylacidiphilales</taxon>
        <taxon>Methylacidiphilaceae</taxon>
        <taxon>Candidatus Methylacidithermus</taxon>
    </lineage>
</organism>
<dbReference type="Gene3D" id="1.10.760.10">
    <property type="entry name" value="Cytochrome c-like domain"/>
    <property type="match status" value="1"/>
</dbReference>